<keyword evidence="3" id="KW-1185">Reference proteome</keyword>
<sequence>MLKRVYWVSDRRPNIVTAGVGFRASEDATYERSIETWEKEDGKWVYKGSQPPERQQQLEEHESIREVLQSHEL</sequence>
<proteinExistence type="predicted"/>
<reference evidence="3" key="1">
    <citation type="journal article" date="2019" name="Int. J. Syst. Evol. Microbiol.">
        <title>The Global Catalogue of Microorganisms (GCM) 10K type strain sequencing project: providing services to taxonomists for standard genome sequencing and annotation.</title>
        <authorList>
            <consortium name="The Broad Institute Genomics Platform"/>
            <consortium name="The Broad Institute Genome Sequencing Center for Infectious Disease"/>
            <person name="Wu L."/>
            <person name="Ma J."/>
        </authorList>
    </citation>
    <scope>NUCLEOTIDE SEQUENCE [LARGE SCALE GENOMIC DNA]</scope>
    <source>
        <strain evidence="3">CCM 8749</strain>
    </source>
</reference>
<dbReference type="EMBL" id="JBHSQV010000169">
    <property type="protein sequence ID" value="MFC5987697.1"/>
    <property type="molecule type" value="Genomic_DNA"/>
</dbReference>
<dbReference type="Proteomes" id="UP001596250">
    <property type="component" value="Unassembled WGS sequence"/>
</dbReference>
<feature type="region of interest" description="Disordered" evidence="1">
    <location>
        <begin position="45"/>
        <end position="73"/>
    </location>
</feature>
<evidence type="ECO:0000313" key="3">
    <source>
        <dbReference type="Proteomes" id="UP001596250"/>
    </source>
</evidence>
<feature type="compositionally biased region" description="Basic and acidic residues" evidence="1">
    <location>
        <begin position="56"/>
        <end position="73"/>
    </location>
</feature>
<evidence type="ECO:0000256" key="1">
    <source>
        <dbReference type="SAM" id="MobiDB-lite"/>
    </source>
</evidence>
<organism evidence="2 3">
    <name type="scientific">Marinicrinis lubricantis</name>
    <dbReference type="NCBI Taxonomy" id="2086470"/>
    <lineage>
        <taxon>Bacteria</taxon>
        <taxon>Bacillati</taxon>
        <taxon>Bacillota</taxon>
        <taxon>Bacilli</taxon>
        <taxon>Bacillales</taxon>
        <taxon>Paenibacillaceae</taxon>
    </lineage>
</organism>
<comment type="caution">
    <text evidence="2">The sequence shown here is derived from an EMBL/GenBank/DDBJ whole genome shotgun (WGS) entry which is preliminary data.</text>
</comment>
<evidence type="ECO:0000313" key="2">
    <source>
        <dbReference type="EMBL" id="MFC5987697.1"/>
    </source>
</evidence>
<gene>
    <name evidence="2" type="ORF">ACFPXP_14930</name>
</gene>
<name>A0ABW1IRG9_9BACL</name>
<dbReference type="RefSeq" id="WP_379895111.1">
    <property type="nucleotide sequence ID" value="NZ_CBCSCT010000032.1"/>
</dbReference>
<protein>
    <submittedName>
        <fullName evidence="2">Uncharacterized protein</fullName>
    </submittedName>
</protein>
<accession>A0ABW1IRG9</accession>